<evidence type="ECO:0000313" key="2">
    <source>
        <dbReference type="Proteomes" id="UP000480684"/>
    </source>
</evidence>
<dbReference type="InterPro" id="IPR036249">
    <property type="entry name" value="Thioredoxin-like_sf"/>
</dbReference>
<comment type="caution">
    <text evidence="1">The sequence shown here is derived from an EMBL/GenBank/DDBJ whole genome shotgun (WGS) entry which is preliminary data.</text>
</comment>
<dbReference type="Proteomes" id="UP000480684">
    <property type="component" value="Unassembled WGS sequence"/>
</dbReference>
<keyword evidence="2" id="KW-1185">Reference proteome</keyword>
<name>A0A7C9V1N1_9PROT</name>
<accession>A0A7C9V1N1</accession>
<dbReference type="RefSeq" id="WP_163683142.1">
    <property type="nucleotide sequence ID" value="NZ_JAAIYP010000047.1"/>
</dbReference>
<proteinExistence type="predicted"/>
<evidence type="ECO:0000313" key="1">
    <source>
        <dbReference type="EMBL" id="NFV82275.1"/>
    </source>
</evidence>
<dbReference type="EMBL" id="JAAIYP010000047">
    <property type="protein sequence ID" value="NFV82275.1"/>
    <property type="molecule type" value="Genomic_DNA"/>
</dbReference>
<organism evidence="1 2">
    <name type="scientific">Magnetospirillum aberrantis SpK</name>
    <dbReference type="NCBI Taxonomy" id="908842"/>
    <lineage>
        <taxon>Bacteria</taxon>
        <taxon>Pseudomonadati</taxon>
        <taxon>Pseudomonadota</taxon>
        <taxon>Alphaproteobacteria</taxon>
        <taxon>Rhodospirillales</taxon>
        <taxon>Rhodospirillaceae</taxon>
        <taxon>Magnetospirillum</taxon>
    </lineage>
</organism>
<dbReference type="AlphaFoldDB" id="A0A7C9V1N1"/>
<reference evidence="1 2" key="1">
    <citation type="submission" date="2020-02" db="EMBL/GenBank/DDBJ databases">
        <authorList>
            <person name="Dziuba M."/>
            <person name="Kuznetsov B."/>
            <person name="Mardanov A."/>
            <person name="Ravin N."/>
            <person name="Grouzdev D."/>
        </authorList>
    </citation>
    <scope>NUCLEOTIDE SEQUENCE [LARGE SCALE GENOMIC DNA]</scope>
    <source>
        <strain evidence="1 2">SpK</strain>
    </source>
</reference>
<protein>
    <submittedName>
        <fullName evidence="1">(2Fe-2S) ferredoxin domain-containing protein</fullName>
    </submittedName>
</protein>
<dbReference type="CDD" id="cd02980">
    <property type="entry name" value="TRX_Fd_family"/>
    <property type="match status" value="1"/>
</dbReference>
<gene>
    <name evidence="1" type="ORF">G4223_19365</name>
</gene>
<dbReference type="SUPFAM" id="SSF52833">
    <property type="entry name" value="Thioredoxin-like"/>
    <property type="match status" value="1"/>
</dbReference>
<sequence length="90" mass="9494">MPPTLFVCTHRRLGAASCGSNGGEELCDSLAAEVAARGLDWRVQTVACLGRCSEGPNMRAAPAGPFMKGCRPEAAHAVVERLLAEWPVKS</sequence>
<dbReference type="Gene3D" id="3.40.30.10">
    <property type="entry name" value="Glutaredoxin"/>
    <property type="match status" value="1"/>
</dbReference>